<name>A0A853DP47_9MICO</name>
<protein>
    <submittedName>
        <fullName evidence="1">Uncharacterized protein</fullName>
    </submittedName>
</protein>
<proteinExistence type="predicted"/>
<organism evidence="1 2">
    <name type="scientific">Allobranchiibius huperziae</name>
    <dbReference type="NCBI Taxonomy" id="1874116"/>
    <lineage>
        <taxon>Bacteria</taxon>
        <taxon>Bacillati</taxon>
        <taxon>Actinomycetota</taxon>
        <taxon>Actinomycetes</taxon>
        <taxon>Micrococcales</taxon>
        <taxon>Dermacoccaceae</taxon>
        <taxon>Allobranchiibius</taxon>
    </lineage>
</organism>
<gene>
    <name evidence="1" type="ORF">HNR15_003559</name>
</gene>
<sequence length="47" mass="5537">MSIQPGHRSLPVEHHPTLVERVLDRLGALVVALVPHRRTRRDRRPRR</sequence>
<reference evidence="1 2" key="1">
    <citation type="submission" date="2020-07" db="EMBL/GenBank/DDBJ databases">
        <title>Sequencing the genomes of 1000 actinobacteria strains.</title>
        <authorList>
            <person name="Klenk H.-P."/>
        </authorList>
    </citation>
    <scope>NUCLEOTIDE SEQUENCE [LARGE SCALE GENOMIC DNA]</scope>
    <source>
        <strain evidence="1 2">DSM 29531</strain>
    </source>
</reference>
<dbReference type="EMBL" id="JACCFW010000003">
    <property type="protein sequence ID" value="NYJ76541.1"/>
    <property type="molecule type" value="Genomic_DNA"/>
</dbReference>
<comment type="caution">
    <text evidence="1">The sequence shown here is derived from an EMBL/GenBank/DDBJ whole genome shotgun (WGS) entry which is preliminary data.</text>
</comment>
<dbReference type="AlphaFoldDB" id="A0A853DP47"/>
<dbReference type="Proteomes" id="UP000571817">
    <property type="component" value="Unassembled WGS sequence"/>
</dbReference>
<keyword evidence="2" id="KW-1185">Reference proteome</keyword>
<evidence type="ECO:0000313" key="2">
    <source>
        <dbReference type="Proteomes" id="UP000571817"/>
    </source>
</evidence>
<evidence type="ECO:0000313" key="1">
    <source>
        <dbReference type="EMBL" id="NYJ76541.1"/>
    </source>
</evidence>
<accession>A0A853DP47</accession>
<dbReference type="RefSeq" id="WP_179483932.1">
    <property type="nucleotide sequence ID" value="NZ_JACCFW010000003.1"/>
</dbReference>